<protein>
    <submittedName>
        <fullName evidence="1">Uncharacterized protein</fullName>
    </submittedName>
</protein>
<gene>
    <name evidence="1" type="ORF">E5S67_00832</name>
</gene>
<dbReference type="Proteomes" id="UP000702425">
    <property type="component" value="Unassembled WGS sequence"/>
</dbReference>
<dbReference type="EMBL" id="SRRZ01000010">
    <property type="protein sequence ID" value="NQE33115.1"/>
    <property type="molecule type" value="Genomic_DNA"/>
</dbReference>
<reference evidence="1 2" key="1">
    <citation type="journal article" date="2020" name="Sci. Rep.">
        <title>A novel cyanobacterial geosmin producer, revising GeoA distribution and dispersion patterns in Bacteria.</title>
        <authorList>
            <person name="Churro C."/>
            <person name="Semedo-Aguiar A.P."/>
            <person name="Silva A.D."/>
            <person name="Pereira-Leal J.B."/>
            <person name="Leite R.B."/>
        </authorList>
    </citation>
    <scope>NUCLEOTIDE SEQUENCE [LARGE SCALE GENOMIC DNA]</scope>
    <source>
        <strain evidence="1 2">IPMA8</strain>
    </source>
</reference>
<evidence type="ECO:0000313" key="1">
    <source>
        <dbReference type="EMBL" id="NQE33115.1"/>
    </source>
</evidence>
<name>A0ABX2CRT7_9CYAN</name>
<comment type="caution">
    <text evidence="1">The sequence shown here is derived from an EMBL/GenBank/DDBJ whole genome shotgun (WGS) entry which is preliminary data.</text>
</comment>
<sequence length="54" mass="6012">MLQHEQPDGWVSVTGESHHALSELLAIVLDARLNRQEHIAIDASLNRLTEIAVI</sequence>
<organism evidence="1 2">
    <name type="scientific">Microcoleus asticus IPMA8</name>
    <dbReference type="NCBI Taxonomy" id="2563858"/>
    <lineage>
        <taxon>Bacteria</taxon>
        <taxon>Bacillati</taxon>
        <taxon>Cyanobacteriota</taxon>
        <taxon>Cyanophyceae</taxon>
        <taxon>Oscillatoriophycideae</taxon>
        <taxon>Oscillatoriales</taxon>
        <taxon>Microcoleaceae</taxon>
        <taxon>Microcoleus</taxon>
        <taxon>Microcoleus asticus</taxon>
    </lineage>
</organism>
<proteinExistence type="predicted"/>
<accession>A0ABX2CRT7</accession>
<evidence type="ECO:0000313" key="2">
    <source>
        <dbReference type="Proteomes" id="UP000702425"/>
    </source>
</evidence>
<keyword evidence="2" id="KW-1185">Reference proteome</keyword>